<keyword evidence="9" id="KW-1133">Transmembrane helix</keyword>
<feature type="binding site" evidence="7">
    <location>
        <position position="193"/>
    </location>
    <ligand>
        <name>UDP-N-acetyl-alpha-D-muramoyl-L-alanyl-D-glutamate</name>
        <dbReference type="ChEBI" id="CHEBI:83900"/>
    </ligand>
</feature>
<dbReference type="Gene3D" id="3.40.1190.10">
    <property type="entry name" value="Mur-like, catalytic domain"/>
    <property type="match status" value="1"/>
</dbReference>
<dbReference type="SUPFAM" id="SSF63418">
    <property type="entry name" value="MurE/MurF N-terminal domain"/>
    <property type="match status" value="1"/>
</dbReference>
<evidence type="ECO:0000259" key="12">
    <source>
        <dbReference type="Pfam" id="PF08245"/>
    </source>
</evidence>
<accession>A0ABZ2H037</accession>
<keyword evidence="5 7" id="KW-0131">Cell cycle</keyword>
<feature type="binding site" evidence="7">
    <location>
        <begin position="116"/>
        <end position="122"/>
    </location>
    <ligand>
        <name>ATP</name>
        <dbReference type="ChEBI" id="CHEBI:30616"/>
    </ligand>
</feature>
<dbReference type="SUPFAM" id="SSF53244">
    <property type="entry name" value="MurD-like peptide ligases, peptide-binding domain"/>
    <property type="match status" value="1"/>
</dbReference>
<keyword evidence="3 7" id="KW-0133">Cell shape</keyword>
<dbReference type="Gene3D" id="3.40.1390.10">
    <property type="entry name" value="MurE/MurF, N-terminal domain"/>
    <property type="match status" value="1"/>
</dbReference>
<feature type="binding site" evidence="7">
    <location>
        <position position="185"/>
    </location>
    <ligand>
        <name>UDP-N-acetyl-alpha-D-muramoyl-L-alanyl-D-glutamate</name>
        <dbReference type="ChEBI" id="CHEBI:83900"/>
    </ligand>
</feature>
<evidence type="ECO:0000256" key="4">
    <source>
        <dbReference type="ARBA" id="ARBA00022984"/>
    </source>
</evidence>
<comment type="cofactor">
    <cofactor evidence="7">
        <name>Mg(2+)</name>
        <dbReference type="ChEBI" id="CHEBI:18420"/>
    </cofactor>
</comment>
<name>A0ABZ2H037_9GAMM</name>
<dbReference type="EMBL" id="CP135136">
    <property type="protein sequence ID" value="WWR12091.1"/>
    <property type="molecule type" value="Genomic_DNA"/>
</dbReference>
<comment type="pathway">
    <text evidence="7 8">Cell wall biogenesis; peptidoglycan biosynthesis.</text>
</comment>
<feature type="domain" description="Mur ligase central" evidence="12">
    <location>
        <begin position="114"/>
        <end position="314"/>
    </location>
</feature>
<gene>
    <name evidence="7" type="primary">murE</name>
    <name evidence="13" type="ORF">RQL38_00395</name>
</gene>
<feature type="short sequence motif" description="Meso-diaminopimelate recognition motif" evidence="7">
    <location>
        <begin position="408"/>
        <end position="411"/>
    </location>
</feature>
<keyword evidence="4 7" id="KW-0573">Peptidoglycan synthesis</keyword>
<dbReference type="Gene3D" id="3.90.190.20">
    <property type="entry name" value="Mur ligase, C-terminal domain"/>
    <property type="match status" value="1"/>
</dbReference>
<feature type="binding site" evidence="7">
    <location>
        <begin position="158"/>
        <end position="159"/>
    </location>
    <ligand>
        <name>UDP-N-acetyl-alpha-D-muramoyl-L-alanyl-D-glutamate</name>
        <dbReference type="ChEBI" id="CHEBI:83900"/>
    </ligand>
</feature>
<keyword evidence="2 7" id="KW-0132">Cell division</keyword>
<dbReference type="PANTHER" id="PTHR23135:SF4">
    <property type="entry name" value="UDP-N-ACETYLMURAMOYL-L-ALANYL-D-GLUTAMATE--2,6-DIAMINOPIMELATE LIGASE MURE HOMOLOG, CHLOROPLASTIC"/>
    <property type="match status" value="1"/>
</dbReference>
<evidence type="ECO:0000256" key="9">
    <source>
        <dbReference type="SAM" id="Phobius"/>
    </source>
</evidence>
<dbReference type="InterPro" id="IPR004101">
    <property type="entry name" value="Mur_ligase_C"/>
</dbReference>
<comment type="PTM">
    <text evidence="7">Carboxylation is probably crucial for Mg(2+) binding and, consequently, for the gamma-phosphate positioning of ATP.</text>
</comment>
<organism evidence="13 14">
    <name type="scientific">Candidatus Legionella polyplacis</name>
    <dbReference type="NCBI Taxonomy" id="2005262"/>
    <lineage>
        <taxon>Bacteria</taxon>
        <taxon>Pseudomonadati</taxon>
        <taxon>Pseudomonadota</taxon>
        <taxon>Gammaproteobacteria</taxon>
        <taxon>Legionellales</taxon>
        <taxon>Legionellaceae</taxon>
        <taxon>Legionella</taxon>
    </lineage>
</organism>
<proteinExistence type="inferred from homology"/>
<dbReference type="InterPro" id="IPR000713">
    <property type="entry name" value="Mur_ligase_N"/>
</dbReference>
<keyword evidence="9" id="KW-0812">Transmembrane</keyword>
<comment type="catalytic activity">
    <reaction evidence="7">
        <text>UDP-N-acetyl-alpha-D-muramoyl-L-alanyl-D-glutamate + meso-2,6-diaminopimelate + ATP = UDP-N-acetyl-alpha-D-muramoyl-L-alanyl-gamma-D-glutamyl-meso-2,6-diaminopimelate + ADP + phosphate + H(+)</text>
        <dbReference type="Rhea" id="RHEA:23676"/>
        <dbReference type="ChEBI" id="CHEBI:15378"/>
        <dbReference type="ChEBI" id="CHEBI:30616"/>
        <dbReference type="ChEBI" id="CHEBI:43474"/>
        <dbReference type="ChEBI" id="CHEBI:57791"/>
        <dbReference type="ChEBI" id="CHEBI:83900"/>
        <dbReference type="ChEBI" id="CHEBI:83905"/>
        <dbReference type="ChEBI" id="CHEBI:456216"/>
        <dbReference type="EC" id="6.3.2.13"/>
    </reaction>
</comment>
<evidence type="ECO:0000259" key="10">
    <source>
        <dbReference type="Pfam" id="PF01225"/>
    </source>
</evidence>
<sequence>MKLSYLMHPWTNSISYDLDCEIYGLQNNSKQVKPGFLFFAYPGDLLDGRLFIMEALQFGASAIVYESCNIPINCKLPTNIPCIPFFKLKKNLSKIVKRYYYFISSNKNIIITGVTGTNGKTTITYQLTQACTILNSLSFYIGTLGAGFIGNLKFFENTTPDSLVFFRFLKDCQEKYVKNIFMEVSSHAISQYRINDIEFQNVIYTNISHDHLDCHLTMKNYIKIKSSFFSSPHIKWAVINYDDLYKQFITKSISKKAHIISYGINVNADVYILKWKTIFLNTWCMIMSPWGKFEFTVNTLGLFNIYNMLAVFIILMILGFSLNEVILVFNKLKSVPGRMQIVSYDPCIIIDYAHNPDAFKKILAFFHKIKKKHVIVVFGCGGNRDQTKRPLMGYIASYYSDILIITSDNPRYESSKNIIEEIYLGASINKSCIYKIPNREYAIKKAIDIAESQDIILILGKGHEKFQEIMGKYLYFSDENVVKKYLDKNFLK</sequence>
<evidence type="ECO:0000256" key="6">
    <source>
        <dbReference type="ARBA" id="ARBA00023316"/>
    </source>
</evidence>
<feature type="domain" description="Mur ligase C-terminal" evidence="11">
    <location>
        <begin position="337"/>
        <end position="462"/>
    </location>
</feature>
<keyword evidence="7" id="KW-0067">ATP-binding</keyword>
<keyword evidence="7" id="KW-0460">Magnesium</keyword>
<feature type="binding site" evidence="7">
    <location>
        <position position="29"/>
    </location>
    <ligand>
        <name>UDP-N-acetyl-alpha-D-muramoyl-L-alanyl-D-glutamate</name>
        <dbReference type="ChEBI" id="CHEBI:83900"/>
    </ligand>
</feature>
<evidence type="ECO:0000256" key="7">
    <source>
        <dbReference type="HAMAP-Rule" id="MF_00208"/>
    </source>
</evidence>
<dbReference type="InterPro" id="IPR036565">
    <property type="entry name" value="Mur-like_cat_sf"/>
</dbReference>
<evidence type="ECO:0000259" key="11">
    <source>
        <dbReference type="Pfam" id="PF02875"/>
    </source>
</evidence>
<dbReference type="SUPFAM" id="SSF53623">
    <property type="entry name" value="MurD-like peptide ligases, catalytic domain"/>
    <property type="match status" value="1"/>
</dbReference>
<comment type="function">
    <text evidence="7">Catalyzes the addition of meso-diaminopimelic acid to the nucleotide precursor UDP-N-acetylmuramoyl-L-alanyl-D-glutamate (UMAG) in the biosynthesis of bacterial cell-wall peptidoglycan.</text>
</comment>
<dbReference type="Pfam" id="PF01225">
    <property type="entry name" value="Mur_ligase"/>
    <property type="match status" value="1"/>
</dbReference>
<feature type="transmembrane region" description="Helical" evidence="9">
    <location>
        <begin position="305"/>
        <end position="329"/>
    </location>
</feature>
<dbReference type="HAMAP" id="MF_00208">
    <property type="entry name" value="MurE"/>
    <property type="match status" value="1"/>
</dbReference>
<comment type="similarity">
    <text evidence="1 7">Belongs to the MurCDEF family. MurE subfamily.</text>
</comment>
<feature type="binding site" evidence="7">
    <location>
        <position position="384"/>
    </location>
    <ligand>
        <name>meso-2,6-diaminopimelate</name>
        <dbReference type="ChEBI" id="CHEBI:57791"/>
    </ligand>
</feature>
<keyword evidence="6 7" id="KW-0961">Cell wall biogenesis/degradation</keyword>
<comment type="caution">
    <text evidence="7">Lacks conserved residue(s) required for the propagation of feature annotation.</text>
</comment>
<feature type="modified residue" description="N6-carboxylysine" evidence="7">
    <location>
        <position position="225"/>
    </location>
</feature>
<dbReference type="GO" id="GO:0008765">
    <property type="term" value="F:UDP-N-acetylmuramoylalanyl-D-glutamate-2,6-diaminopimelate ligase activity"/>
    <property type="evidence" value="ECO:0007669"/>
    <property type="project" value="UniProtKB-EC"/>
</dbReference>
<dbReference type="InterPro" id="IPR005761">
    <property type="entry name" value="UDP-N-AcMur-Glu-dNH2Pim_ligase"/>
</dbReference>
<dbReference type="NCBIfam" id="NF001126">
    <property type="entry name" value="PRK00139.1-4"/>
    <property type="match status" value="1"/>
</dbReference>
<keyword evidence="7" id="KW-0963">Cytoplasm</keyword>
<feature type="binding site" evidence="7">
    <location>
        <position position="464"/>
    </location>
    <ligand>
        <name>meso-2,6-diaminopimelate</name>
        <dbReference type="ChEBI" id="CHEBI:57791"/>
    </ligand>
</feature>
<feature type="binding site" evidence="7">
    <location>
        <position position="157"/>
    </location>
    <ligand>
        <name>UDP-N-acetyl-alpha-D-muramoyl-L-alanyl-D-glutamate</name>
        <dbReference type="ChEBI" id="CHEBI:83900"/>
    </ligand>
</feature>
<keyword evidence="7 13" id="KW-0436">Ligase</keyword>
<evidence type="ECO:0000256" key="2">
    <source>
        <dbReference type="ARBA" id="ARBA00022618"/>
    </source>
</evidence>
<dbReference type="Proteomes" id="UP001360424">
    <property type="component" value="Chromosome"/>
</dbReference>
<dbReference type="InterPro" id="IPR035911">
    <property type="entry name" value="MurE/MurF_N"/>
</dbReference>
<evidence type="ECO:0000256" key="3">
    <source>
        <dbReference type="ARBA" id="ARBA00022960"/>
    </source>
</evidence>
<keyword evidence="14" id="KW-1185">Reference proteome</keyword>
<dbReference type="EC" id="6.3.2.13" evidence="7"/>
<feature type="binding site" evidence="7">
    <location>
        <position position="191"/>
    </location>
    <ligand>
        <name>UDP-N-acetyl-alpha-D-muramoyl-L-alanyl-D-glutamate</name>
        <dbReference type="ChEBI" id="CHEBI:83900"/>
    </ligand>
</feature>
<feature type="binding site" evidence="7">
    <location>
        <position position="460"/>
    </location>
    <ligand>
        <name>meso-2,6-diaminopimelate</name>
        <dbReference type="ChEBI" id="CHEBI:57791"/>
    </ligand>
</feature>
<evidence type="ECO:0000313" key="13">
    <source>
        <dbReference type="EMBL" id="WWR12091.1"/>
    </source>
</evidence>
<keyword evidence="7" id="KW-0547">Nucleotide-binding</keyword>
<reference evidence="13" key="1">
    <citation type="submission" date="2023-09" db="EMBL/GenBank/DDBJ databases">
        <title>Genomes of two closely related lineages of the louse Polyplax serrata with different host specificities.</title>
        <authorList>
            <person name="Martinu J."/>
            <person name="Tarabai H."/>
            <person name="Stefka J."/>
            <person name="Hypsa V."/>
        </authorList>
    </citation>
    <scope>NUCLEOTIDE SEQUENCE [LARGE SCALE GENOMIC DNA]</scope>
    <source>
        <strain evidence="13">HR10_N</strain>
    </source>
</reference>
<evidence type="ECO:0000256" key="5">
    <source>
        <dbReference type="ARBA" id="ARBA00023306"/>
    </source>
</evidence>
<feature type="binding site" evidence="7">
    <location>
        <begin position="408"/>
        <end position="411"/>
    </location>
    <ligand>
        <name>meso-2,6-diaminopimelate</name>
        <dbReference type="ChEBI" id="CHEBI:57791"/>
    </ligand>
</feature>
<evidence type="ECO:0000256" key="1">
    <source>
        <dbReference type="ARBA" id="ARBA00005898"/>
    </source>
</evidence>
<feature type="domain" description="Mur ligase N-terminal catalytic" evidence="10">
    <location>
        <begin position="21"/>
        <end position="100"/>
    </location>
</feature>
<dbReference type="PANTHER" id="PTHR23135">
    <property type="entry name" value="MUR LIGASE FAMILY MEMBER"/>
    <property type="match status" value="1"/>
</dbReference>
<dbReference type="InterPro" id="IPR036615">
    <property type="entry name" value="Mur_ligase_C_dom_sf"/>
</dbReference>
<dbReference type="Pfam" id="PF08245">
    <property type="entry name" value="Mur_ligase_M"/>
    <property type="match status" value="1"/>
</dbReference>
<dbReference type="NCBIfam" id="TIGR01085">
    <property type="entry name" value="murE"/>
    <property type="match status" value="1"/>
</dbReference>
<dbReference type="InterPro" id="IPR013221">
    <property type="entry name" value="Mur_ligase_cen"/>
</dbReference>
<protein>
    <recommendedName>
        <fullName evidence="7">UDP-N-acetylmuramoyl-L-alanyl-D-glutamate--2,6-diaminopimelate ligase</fullName>
        <ecNumber evidence="7">6.3.2.13</ecNumber>
    </recommendedName>
    <alternativeName>
        <fullName evidence="7">Meso-A2pm-adding enzyme</fullName>
    </alternativeName>
    <alternativeName>
        <fullName evidence="7">Meso-diaminopimelate-adding enzyme</fullName>
    </alternativeName>
    <alternativeName>
        <fullName evidence="7">UDP-MurNAc-L-Ala-D-Glu:meso-diaminopimelate ligase</fullName>
    </alternativeName>
    <alternativeName>
        <fullName evidence="7">UDP-MurNAc-tripeptide synthetase</fullName>
    </alternativeName>
    <alternativeName>
        <fullName evidence="7">UDP-N-acetylmuramyl-tripeptide synthetase</fullName>
    </alternativeName>
</protein>
<evidence type="ECO:0000313" key="14">
    <source>
        <dbReference type="Proteomes" id="UP001360424"/>
    </source>
</evidence>
<keyword evidence="9" id="KW-0472">Membrane</keyword>
<dbReference type="Pfam" id="PF02875">
    <property type="entry name" value="Mur_ligase_C"/>
    <property type="match status" value="1"/>
</dbReference>
<evidence type="ECO:0000256" key="8">
    <source>
        <dbReference type="RuleBase" id="RU004135"/>
    </source>
</evidence>
<dbReference type="RefSeq" id="WP_338521704.1">
    <property type="nucleotide sequence ID" value="NZ_CP135136.1"/>
</dbReference>
<comment type="subcellular location">
    <subcellularLocation>
        <location evidence="7 8">Cytoplasm</location>
    </subcellularLocation>
</comment>